<protein>
    <submittedName>
        <fullName evidence="4">Transglutaminase family protein</fullName>
    </submittedName>
</protein>
<feature type="transmembrane region" description="Helical" evidence="2">
    <location>
        <begin position="175"/>
        <end position="194"/>
    </location>
</feature>
<proteinExistence type="predicted"/>
<dbReference type="InterPro" id="IPR052901">
    <property type="entry name" value="Bact_TGase-like"/>
</dbReference>
<dbReference type="SMART" id="SM00460">
    <property type="entry name" value="TGc"/>
    <property type="match status" value="1"/>
</dbReference>
<dbReference type="EMBL" id="JBHSTP010000001">
    <property type="protein sequence ID" value="MFC6355196.1"/>
    <property type="molecule type" value="Genomic_DNA"/>
</dbReference>
<gene>
    <name evidence="4" type="ORF">ACFQB0_03610</name>
</gene>
<feature type="region of interest" description="Disordered" evidence="1">
    <location>
        <begin position="556"/>
        <end position="605"/>
    </location>
</feature>
<dbReference type="InterPro" id="IPR038765">
    <property type="entry name" value="Papain-like_cys_pep_sf"/>
</dbReference>
<reference evidence="5" key="1">
    <citation type="journal article" date="2019" name="Int. J. Syst. Evol. Microbiol.">
        <title>The Global Catalogue of Microorganisms (GCM) 10K type strain sequencing project: providing services to taxonomists for standard genome sequencing and annotation.</title>
        <authorList>
            <consortium name="The Broad Institute Genomics Platform"/>
            <consortium name="The Broad Institute Genome Sequencing Center for Infectious Disease"/>
            <person name="Wu L."/>
            <person name="Ma J."/>
        </authorList>
    </citation>
    <scope>NUCLEOTIDE SEQUENCE [LARGE SCALE GENOMIC DNA]</scope>
    <source>
        <strain evidence="5">CCUG 43304</strain>
    </source>
</reference>
<feature type="region of interest" description="Disordered" evidence="1">
    <location>
        <begin position="790"/>
        <end position="809"/>
    </location>
</feature>
<dbReference type="Gene3D" id="3.10.620.30">
    <property type="match status" value="1"/>
</dbReference>
<feature type="transmembrane region" description="Helical" evidence="2">
    <location>
        <begin position="121"/>
        <end position="142"/>
    </location>
</feature>
<keyword evidence="2" id="KW-0472">Membrane</keyword>
<keyword evidence="5" id="KW-1185">Reference proteome</keyword>
<organism evidence="4 5">
    <name type="scientific">Luethyella okanaganae</name>
    <dbReference type="NCBI Taxonomy" id="69372"/>
    <lineage>
        <taxon>Bacteria</taxon>
        <taxon>Bacillati</taxon>
        <taxon>Actinomycetota</taxon>
        <taxon>Actinomycetes</taxon>
        <taxon>Micrococcales</taxon>
        <taxon>Microbacteriaceae</taxon>
        <taxon>Luethyella</taxon>
    </lineage>
</organism>
<feature type="transmembrane region" description="Helical" evidence="2">
    <location>
        <begin position="32"/>
        <end position="50"/>
    </location>
</feature>
<evidence type="ECO:0000256" key="1">
    <source>
        <dbReference type="SAM" id="MobiDB-lite"/>
    </source>
</evidence>
<evidence type="ECO:0000313" key="4">
    <source>
        <dbReference type="EMBL" id="MFC6355196.1"/>
    </source>
</evidence>
<feature type="compositionally biased region" description="Low complexity" evidence="1">
    <location>
        <begin position="791"/>
        <end position="800"/>
    </location>
</feature>
<feature type="transmembrane region" description="Helical" evidence="2">
    <location>
        <begin position="215"/>
        <end position="237"/>
    </location>
</feature>
<keyword evidence="2" id="KW-1133">Transmembrane helix</keyword>
<dbReference type="SUPFAM" id="SSF54001">
    <property type="entry name" value="Cysteine proteinases"/>
    <property type="match status" value="1"/>
</dbReference>
<evidence type="ECO:0000256" key="2">
    <source>
        <dbReference type="SAM" id="Phobius"/>
    </source>
</evidence>
<comment type="caution">
    <text evidence="4">The sequence shown here is derived from an EMBL/GenBank/DDBJ whole genome shotgun (WGS) entry which is preliminary data.</text>
</comment>
<feature type="transmembrane region" description="Helical" evidence="2">
    <location>
        <begin position="613"/>
        <end position="638"/>
    </location>
</feature>
<dbReference type="Pfam" id="PF01841">
    <property type="entry name" value="Transglut_core"/>
    <property type="match status" value="1"/>
</dbReference>
<dbReference type="RefSeq" id="WP_386727682.1">
    <property type="nucleotide sequence ID" value="NZ_JBHSTP010000001.1"/>
</dbReference>
<feature type="transmembrane region" description="Helical" evidence="2">
    <location>
        <begin position="57"/>
        <end position="77"/>
    </location>
</feature>
<accession>A0ABW1VB47</accession>
<dbReference type="Pfam" id="PF11992">
    <property type="entry name" value="TgpA_N"/>
    <property type="match status" value="1"/>
</dbReference>
<dbReference type="InterPro" id="IPR002931">
    <property type="entry name" value="Transglutaminase-like"/>
</dbReference>
<keyword evidence="2" id="KW-0812">Transmembrane</keyword>
<feature type="transmembrane region" description="Helical" evidence="2">
    <location>
        <begin position="149"/>
        <end position="169"/>
    </location>
</feature>
<dbReference type="PANTHER" id="PTHR42736">
    <property type="entry name" value="PROTEIN-GLUTAMINE GAMMA-GLUTAMYLTRANSFERASE"/>
    <property type="match status" value="1"/>
</dbReference>
<evidence type="ECO:0000313" key="5">
    <source>
        <dbReference type="Proteomes" id="UP001596306"/>
    </source>
</evidence>
<dbReference type="Proteomes" id="UP001596306">
    <property type="component" value="Unassembled WGS sequence"/>
</dbReference>
<evidence type="ECO:0000259" key="3">
    <source>
        <dbReference type="SMART" id="SM00460"/>
    </source>
</evidence>
<dbReference type="PANTHER" id="PTHR42736:SF1">
    <property type="entry name" value="PROTEIN-GLUTAMINE GAMMA-GLUTAMYLTRANSFERASE"/>
    <property type="match status" value="1"/>
</dbReference>
<sequence length="809" mass="85596">MSVRTVVDLGVLTLLCLLGVLGFETSFGEYDFLLAGLGGLLVGTGVVLAANALRLGLVVTVLAGIVGYFLLGTLFAMPGEGILAVLPSLRSLAGLAIGAVHGWADIVTLAAPVEAPYYMPVLPYVSTWLVALVGTLLVTRWLPRRPRTVWRSGVLLVGPIALYVVGILLGTDEAYLAAVRGISFAVVALVWLGWRSSGAERADAAGSARLLRGKLVGTAVVVVGAALVGALVGAAVAPPSSSRFVLRDEIEPPFDPLQFPSPLAGFRKYTKDLVDTTLFTVSGLQPGESIRMASMDSYDGKLWNVAGPEEAASGAAGFSLIGRTVPPPPLLTPSSMTEATVEIEKYSDVWLPFSGYPSRIDFQDGESRALAETVRYRPDSGTGVLTGGLESGFRFNVLSVQQASVSDDALADVPVAEIAQPSVQDLPDIVVAKAVEFSGEAETPIAKLRAIEQRLKTQGFLSHGLASDAVPSRAGHGADRMIELFTRTQMVGDQEQYASAMALMARDLGYPARVVMGFAPDIPDGGGTVGVVGDDVTAWVEIAFLGVGWVPFYPTPDQTDVPQDLTPKPKTEPQPQVRQPPRTDNRSDELLTAVETDDSDKDDRKPPFAIPGWVWAVTGIVGIPLLLLGVPLLAIAALKKRRRARRRGRGSGDRRVAGAWDELTDGYAELGFEVPRGRTRRQVALSLEGQLHEQGVGDSAPLHTDTGPVRAVEGSAAPGTAIRLVPIAAEIDAAVFGGDEVADESVSERWNEVEESLGIARRSAGRTRRMIARFRIRSQRDWRSVNVALPGRSGSAASAGMGTPADAAG</sequence>
<name>A0ABW1VB47_9MICO</name>
<dbReference type="InterPro" id="IPR021878">
    <property type="entry name" value="TgpA_N"/>
</dbReference>
<feature type="domain" description="Transglutaminase-like" evidence="3">
    <location>
        <begin position="486"/>
        <end position="556"/>
    </location>
</feature>